<sequence>MEDNVQEGRLAGWETHGFRTMADLDVSNIMDEAKARWLRPNEIHAILCNYKYFSINVKPVNLPKSGTIVLFDRKKLRNFRRDGHNWKKKKDGKTVKEAHEHLKVGNEERIHVYYAHGEDNPTFVRRCYWLLDKTLEHIVLVHYRETQELQGSPGTPVNSNSSSALSDPSASWLLSEETDSGADAANYMAEKAQLEPGDNINIINHEMRLHEINTLDWEELLVPDDLNKLSAPEGGKPSCFERQNQYRADEFTSNGYIPSARNLPEDSSFGSLYEPDARSSSIGLKTLDCPFFQNMEGDTNSNLQREVSELVTVGTDDTVDILAKDGLRTQESFGRWMNYILTDSPGSVDDPILESSIPAGHALSTLQIMDHPQSFVPGQLFNITDVSPAWAFSTEETKILITGFFHEGHQHLSKSNVFCVCGDECSPVEIIQSGVFRCLVSPHTPGLVNIYLSLDACNPISQVLTFEYRAPLVRNSMICSEDNGANWEDFRVQMRLAHLLFSTTRSLSIFSSQVPPNALKEATTFAHKTSHIVDGWAYTTESIESNQISFQQAKDSLFELTLKNKLYEWLLERVVEGGKTSDHDDQGQGVIHLCAILDYTWAVCPYAWSGLSLDYRDKFGWTALHWAAYCGREKMVAALLSAGAKPNLVTDPNSQNRGGCTAADLASRKGHEGLAAYLAEKALVEHFKDMTIAGNVSGSLQNNPPDLVKGGNLTEEESYLKDTLAAYRTAADAAARIQAAFREHSFKLREKAVQFSNTEDEARNIIAAMKIQHAFRNYETRKQMSAAVRIQHRFRTWKIRKDFLNLRRHAIRIQAVYRGFQVRKHYRKICWSVGVLEKALLRWRMKRRGFRGLQVRPVEAAEDQQHESDVEEDFFKASRKQAEERIERSVVRVQAMFRSKKAQQEYRRMKLTCDLARLQYEELSSPDTDMG</sequence>
<dbReference type="EMBL" id="CM037153">
    <property type="protein sequence ID" value="KAH7856742.1"/>
    <property type="molecule type" value="Genomic_DNA"/>
</dbReference>
<dbReference type="Proteomes" id="UP000828048">
    <property type="component" value="Chromosome 3"/>
</dbReference>
<evidence type="ECO:0000313" key="1">
    <source>
        <dbReference type="EMBL" id="KAH7856742.1"/>
    </source>
</evidence>
<gene>
    <name evidence="1" type="ORF">Vadar_005004</name>
</gene>
<reference evidence="1 2" key="1">
    <citation type="journal article" date="2021" name="Hortic Res">
        <title>High-quality reference genome and annotation aids understanding of berry development for evergreen blueberry (Vaccinium darrowii).</title>
        <authorList>
            <person name="Yu J."/>
            <person name="Hulse-Kemp A.M."/>
            <person name="Babiker E."/>
            <person name="Staton M."/>
        </authorList>
    </citation>
    <scope>NUCLEOTIDE SEQUENCE [LARGE SCALE GENOMIC DNA]</scope>
    <source>
        <strain evidence="2">cv. NJ 8807/NJ 8810</strain>
        <tissue evidence="1">Young leaf</tissue>
    </source>
</reference>
<accession>A0ACB7YSU6</accession>
<name>A0ACB7YSU6_9ERIC</name>
<evidence type="ECO:0000313" key="2">
    <source>
        <dbReference type="Proteomes" id="UP000828048"/>
    </source>
</evidence>
<organism evidence="1 2">
    <name type="scientific">Vaccinium darrowii</name>
    <dbReference type="NCBI Taxonomy" id="229202"/>
    <lineage>
        <taxon>Eukaryota</taxon>
        <taxon>Viridiplantae</taxon>
        <taxon>Streptophyta</taxon>
        <taxon>Embryophyta</taxon>
        <taxon>Tracheophyta</taxon>
        <taxon>Spermatophyta</taxon>
        <taxon>Magnoliopsida</taxon>
        <taxon>eudicotyledons</taxon>
        <taxon>Gunneridae</taxon>
        <taxon>Pentapetalae</taxon>
        <taxon>asterids</taxon>
        <taxon>Ericales</taxon>
        <taxon>Ericaceae</taxon>
        <taxon>Vaccinioideae</taxon>
        <taxon>Vaccinieae</taxon>
        <taxon>Vaccinium</taxon>
    </lineage>
</organism>
<proteinExistence type="predicted"/>
<comment type="caution">
    <text evidence="1">The sequence shown here is derived from an EMBL/GenBank/DDBJ whole genome shotgun (WGS) entry which is preliminary data.</text>
</comment>
<protein>
    <submittedName>
        <fullName evidence="1">Uncharacterized protein</fullName>
    </submittedName>
</protein>
<keyword evidence="2" id="KW-1185">Reference proteome</keyword>